<feature type="region of interest" description="Disordered" evidence="2">
    <location>
        <begin position="40"/>
        <end position="73"/>
    </location>
</feature>
<dbReference type="GO" id="GO:0006183">
    <property type="term" value="P:GTP biosynthetic process"/>
    <property type="evidence" value="ECO:0007669"/>
    <property type="project" value="TreeGrafter"/>
</dbReference>
<dbReference type="InParanoid" id="A0A2P6N0F8"/>
<comment type="caution">
    <text evidence="4">The sequence shown here is derived from an EMBL/GenBank/DDBJ whole genome shotgun (WGS) entry which is preliminary data.</text>
</comment>
<dbReference type="InterPro" id="IPR005990">
    <property type="entry name" value="IMP_DH"/>
</dbReference>
<feature type="domain" description="IMP dehydrogenase/GMP reductase" evidence="3">
    <location>
        <begin position="2"/>
        <end position="136"/>
    </location>
</feature>
<protein>
    <submittedName>
        <fullName evidence="4">GMP reductase</fullName>
    </submittedName>
</protein>
<evidence type="ECO:0000313" key="4">
    <source>
        <dbReference type="EMBL" id="PRP77437.1"/>
    </source>
</evidence>
<dbReference type="GO" id="GO:0003938">
    <property type="term" value="F:IMP dehydrogenase activity"/>
    <property type="evidence" value="ECO:0007669"/>
    <property type="project" value="InterPro"/>
</dbReference>
<organism evidence="4 5">
    <name type="scientific">Planoprotostelium fungivorum</name>
    <dbReference type="NCBI Taxonomy" id="1890364"/>
    <lineage>
        <taxon>Eukaryota</taxon>
        <taxon>Amoebozoa</taxon>
        <taxon>Evosea</taxon>
        <taxon>Variosea</taxon>
        <taxon>Cavosteliida</taxon>
        <taxon>Cavosteliaceae</taxon>
        <taxon>Planoprotostelium</taxon>
    </lineage>
</organism>
<dbReference type="SMART" id="SM01240">
    <property type="entry name" value="IMPDH"/>
    <property type="match status" value="1"/>
</dbReference>
<sequence length="143" mass="15311">VLAAGASGIMLGSALAGTDESPGKLIESHGKRFKTIRGMGSRTAMEERSGSRGRYHRQEDGHVTEELTSQQKTKLVPEGVEGIVEYKGSLEKVINELLGGIQSGLAHSGAPTIQELQEKASMWQQSFAGVAEGRPHSIQDVRN</sequence>
<evidence type="ECO:0000259" key="3">
    <source>
        <dbReference type="Pfam" id="PF00478"/>
    </source>
</evidence>
<dbReference type="InterPro" id="IPR001093">
    <property type="entry name" value="IMP_DH_GMPRt"/>
</dbReference>
<dbReference type="InterPro" id="IPR013785">
    <property type="entry name" value="Aldolase_TIM"/>
</dbReference>
<name>A0A2P6N0F8_9EUKA</name>
<dbReference type="PANTHER" id="PTHR11911">
    <property type="entry name" value="INOSINE-5-MONOPHOSPHATE DEHYDROGENASE RELATED"/>
    <property type="match status" value="1"/>
</dbReference>
<evidence type="ECO:0000256" key="2">
    <source>
        <dbReference type="SAM" id="MobiDB-lite"/>
    </source>
</evidence>
<feature type="non-terminal residue" evidence="4">
    <location>
        <position position="1"/>
    </location>
</feature>
<gene>
    <name evidence="4" type="ORF">PROFUN_14325</name>
</gene>
<dbReference type="EMBL" id="MDYQ01000264">
    <property type="protein sequence ID" value="PRP77437.1"/>
    <property type="molecule type" value="Genomic_DNA"/>
</dbReference>
<evidence type="ECO:0000313" key="5">
    <source>
        <dbReference type="Proteomes" id="UP000241769"/>
    </source>
</evidence>
<dbReference type="STRING" id="1890364.A0A2P6N0F8"/>
<reference evidence="4 5" key="1">
    <citation type="journal article" date="2018" name="Genome Biol. Evol.">
        <title>Multiple Roots of Fruiting Body Formation in Amoebozoa.</title>
        <authorList>
            <person name="Hillmann F."/>
            <person name="Forbes G."/>
            <person name="Novohradska S."/>
            <person name="Ferling I."/>
            <person name="Riege K."/>
            <person name="Groth M."/>
            <person name="Westermann M."/>
            <person name="Marz M."/>
            <person name="Spaller T."/>
            <person name="Winckler T."/>
            <person name="Schaap P."/>
            <person name="Glockner G."/>
        </authorList>
    </citation>
    <scope>NUCLEOTIDE SEQUENCE [LARGE SCALE GENOMIC DNA]</scope>
    <source>
        <strain evidence="4 5">Jena</strain>
    </source>
</reference>
<dbReference type="SUPFAM" id="SSF51412">
    <property type="entry name" value="Inosine monophosphate dehydrogenase (IMPDH)"/>
    <property type="match status" value="1"/>
</dbReference>
<feature type="compositionally biased region" description="Basic and acidic residues" evidence="2">
    <location>
        <begin position="44"/>
        <end position="65"/>
    </location>
</feature>
<dbReference type="PANTHER" id="PTHR11911:SF111">
    <property type="entry name" value="INOSINE-5'-MONOPHOSPHATE DEHYDROGENASE"/>
    <property type="match status" value="1"/>
</dbReference>
<dbReference type="AlphaFoldDB" id="A0A2P6N0F8"/>
<proteinExistence type="inferred from homology"/>
<keyword evidence="5" id="KW-1185">Reference proteome</keyword>
<dbReference type="Pfam" id="PF00478">
    <property type="entry name" value="IMPDH"/>
    <property type="match status" value="1"/>
</dbReference>
<evidence type="ECO:0000256" key="1">
    <source>
        <dbReference type="ARBA" id="ARBA00005502"/>
    </source>
</evidence>
<comment type="similarity">
    <text evidence="1">Belongs to the IMPDH/GMPR family.</text>
</comment>
<dbReference type="OrthoDB" id="418595at2759"/>
<accession>A0A2P6N0F8</accession>
<dbReference type="Gene3D" id="3.20.20.70">
    <property type="entry name" value="Aldolase class I"/>
    <property type="match status" value="1"/>
</dbReference>
<dbReference type="Proteomes" id="UP000241769">
    <property type="component" value="Unassembled WGS sequence"/>
</dbReference>